<dbReference type="GO" id="GO:0006096">
    <property type="term" value="P:glycolytic process"/>
    <property type="evidence" value="ECO:0007669"/>
    <property type="project" value="UniProtKB-KW"/>
</dbReference>
<keyword evidence="13" id="KW-1185">Reference proteome</keyword>
<dbReference type="SMART" id="SM01192">
    <property type="entry name" value="Enolase_C"/>
    <property type="match status" value="1"/>
</dbReference>
<keyword evidence="7" id="KW-0324">Glycolysis</keyword>
<dbReference type="GO" id="GO:0004634">
    <property type="term" value="F:phosphopyruvate hydratase activity"/>
    <property type="evidence" value="ECO:0007669"/>
    <property type="project" value="UniProtKB-EC"/>
</dbReference>
<evidence type="ECO:0000256" key="3">
    <source>
        <dbReference type="ARBA" id="ARBA00009604"/>
    </source>
</evidence>
<dbReference type="PROSITE" id="PS00164">
    <property type="entry name" value="ENOLASE"/>
    <property type="match status" value="1"/>
</dbReference>
<proteinExistence type="inferred from homology"/>
<evidence type="ECO:0000256" key="2">
    <source>
        <dbReference type="ARBA" id="ARBA00005031"/>
    </source>
</evidence>
<dbReference type="Gene3D" id="3.20.20.120">
    <property type="entry name" value="Enolase-like C-terminal domain"/>
    <property type="match status" value="1"/>
</dbReference>
<evidence type="ECO:0000259" key="11">
    <source>
        <dbReference type="SMART" id="SM01192"/>
    </source>
</evidence>
<organism evidence="12 13">
    <name type="scientific">Gnathostoma spinigerum</name>
    <dbReference type="NCBI Taxonomy" id="75299"/>
    <lineage>
        <taxon>Eukaryota</taxon>
        <taxon>Metazoa</taxon>
        <taxon>Ecdysozoa</taxon>
        <taxon>Nematoda</taxon>
        <taxon>Chromadorea</taxon>
        <taxon>Rhabditida</taxon>
        <taxon>Spirurina</taxon>
        <taxon>Gnathostomatomorpha</taxon>
        <taxon>Gnathostomatoidea</taxon>
        <taxon>Gnathostomatidae</taxon>
        <taxon>Gnathostoma</taxon>
    </lineage>
</organism>
<dbReference type="InterPro" id="IPR000941">
    <property type="entry name" value="Enolase"/>
</dbReference>
<reference evidence="12 13" key="1">
    <citation type="submission" date="2024-08" db="EMBL/GenBank/DDBJ databases">
        <title>Gnathostoma spinigerum genome.</title>
        <authorList>
            <person name="Gonzalez-Bertolin B."/>
            <person name="Monzon S."/>
            <person name="Zaballos A."/>
            <person name="Jimenez P."/>
            <person name="Dekumyoy P."/>
            <person name="Varona S."/>
            <person name="Cuesta I."/>
            <person name="Sumanam S."/>
            <person name="Adisakwattana P."/>
            <person name="Gasser R.B."/>
            <person name="Hernandez-Gonzalez A."/>
            <person name="Young N.D."/>
            <person name="Perteguer M.J."/>
        </authorList>
    </citation>
    <scope>NUCLEOTIDE SEQUENCE [LARGE SCALE GENOMIC DNA]</scope>
    <source>
        <strain evidence="12">AL3</strain>
        <tissue evidence="12">Liver</tissue>
    </source>
</reference>
<evidence type="ECO:0000256" key="4">
    <source>
        <dbReference type="ARBA" id="ARBA00012058"/>
    </source>
</evidence>
<evidence type="ECO:0000256" key="10">
    <source>
        <dbReference type="ARBA" id="ARBA00032132"/>
    </source>
</evidence>
<dbReference type="Proteomes" id="UP001608902">
    <property type="component" value="Unassembled WGS sequence"/>
</dbReference>
<evidence type="ECO:0000313" key="13">
    <source>
        <dbReference type="Proteomes" id="UP001608902"/>
    </source>
</evidence>
<dbReference type="SFLD" id="SFLDS00001">
    <property type="entry name" value="Enolase"/>
    <property type="match status" value="1"/>
</dbReference>
<dbReference type="AlphaFoldDB" id="A0ABD6EIN0"/>
<dbReference type="EMBL" id="JBGFUD010002166">
    <property type="protein sequence ID" value="MFH4977246.1"/>
    <property type="molecule type" value="Genomic_DNA"/>
</dbReference>
<dbReference type="FunFam" id="3.20.20.120:FF:000002">
    <property type="entry name" value="Enolase 1"/>
    <property type="match status" value="1"/>
</dbReference>
<evidence type="ECO:0000256" key="5">
    <source>
        <dbReference type="ARBA" id="ARBA00017068"/>
    </source>
</evidence>
<evidence type="ECO:0000256" key="6">
    <source>
        <dbReference type="ARBA" id="ARBA00022842"/>
    </source>
</evidence>
<comment type="pathway">
    <text evidence="2">Carbohydrate degradation; glycolysis; pyruvate from D-glyceraldehyde 3-phosphate: step 4/5.</text>
</comment>
<accession>A0ABD6EIN0</accession>
<dbReference type="InterPro" id="IPR036849">
    <property type="entry name" value="Enolase-like_C_sf"/>
</dbReference>
<evidence type="ECO:0000256" key="7">
    <source>
        <dbReference type="ARBA" id="ARBA00023152"/>
    </source>
</evidence>
<dbReference type="SUPFAM" id="SSF54826">
    <property type="entry name" value="Enolase N-terminal domain-like"/>
    <property type="match status" value="1"/>
</dbReference>
<dbReference type="PANTHER" id="PTHR11902:SF1">
    <property type="entry name" value="ENOLASE"/>
    <property type="match status" value="1"/>
</dbReference>
<evidence type="ECO:0000256" key="9">
    <source>
        <dbReference type="ARBA" id="ARBA00031125"/>
    </source>
</evidence>
<protein>
    <recommendedName>
        <fullName evidence="5">Enolase</fullName>
        <ecNumber evidence="4">4.2.1.11</ecNumber>
    </recommendedName>
    <alternativeName>
        <fullName evidence="9">2-phospho-D-glycerate hydro-lyase</fullName>
    </alternativeName>
    <alternativeName>
        <fullName evidence="10">2-phosphoglycerate dehydratase</fullName>
    </alternativeName>
</protein>
<keyword evidence="6" id="KW-0460">Magnesium</keyword>
<evidence type="ECO:0000313" key="12">
    <source>
        <dbReference type="EMBL" id="MFH4977246.1"/>
    </source>
</evidence>
<dbReference type="InterPro" id="IPR029017">
    <property type="entry name" value="Enolase-like_N"/>
</dbReference>
<comment type="similarity">
    <text evidence="3">Belongs to the enolase family.</text>
</comment>
<dbReference type="SUPFAM" id="SSF51604">
    <property type="entry name" value="Enolase C-terminal domain-like"/>
    <property type="match status" value="1"/>
</dbReference>
<dbReference type="InterPro" id="IPR020809">
    <property type="entry name" value="Enolase_CS"/>
</dbReference>
<dbReference type="CDD" id="cd03313">
    <property type="entry name" value="enolase"/>
    <property type="match status" value="1"/>
</dbReference>
<gene>
    <name evidence="12" type="ORF">AB6A40_003955</name>
</gene>
<sequence>MDGTGNKSLLGANAVLGVSLAVCKAGAVHRGIPLYRYISHLAGTPKVVLPVPSFNVINGGVHSGNDLAMQEFMIFPKGAKSFKEAMQMGSEVYHQLKTQIKEKFGLDSTAVGDEGGFAPRIHSPTEALDLITEAINKSGYEGKMFIGIDAAASEMYREADGVYDMDFKNPAGDYMNWKTGDEMIDLYLSILKKYPVVFLEDPFDQDDWHNWVKLNSQISVQLVGDDLTVTNKNRIQKAIDLDACNCLLLKVNQIGTVTEAIDAAKLARNNGWGILVSHRSGETEDCFIADLAVGLAAGQIKTGAPCRSERLAKYNQLIRIEEDLGEKAEYAGEKYHNPLAS</sequence>
<dbReference type="PANTHER" id="PTHR11902">
    <property type="entry name" value="ENOLASE"/>
    <property type="match status" value="1"/>
</dbReference>
<evidence type="ECO:0000256" key="1">
    <source>
        <dbReference type="ARBA" id="ARBA00001946"/>
    </source>
</evidence>
<dbReference type="PRINTS" id="PR00148">
    <property type="entry name" value="ENOLASE"/>
</dbReference>
<dbReference type="Pfam" id="PF00113">
    <property type="entry name" value="Enolase_C"/>
    <property type="match status" value="1"/>
</dbReference>
<feature type="domain" description="Enolase C-terminal TIM barrel" evidence="11">
    <location>
        <begin position="46"/>
        <end position="338"/>
    </location>
</feature>
<dbReference type="EC" id="4.2.1.11" evidence="4"/>
<dbReference type="SFLD" id="SFLDG00178">
    <property type="entry name" value="enolase"/>
    <property type="match status" value="1"/>
</dbReference>
<evidence type="ECO:0000256" key="8">
    <source>
        <dbReference type="ARBA" id="ARBA00023239"/>
    </source>
</evidence>
<dbReference type="InterPro" id="IPR020811">
    <property type="entry name" value="Enolase_N"/>
</dbReference>
<comment type="caution">
    <text evidence="12">The sequence shown here is derived from an EMBL/GenBank/DDBJ whole genome shotgun (WGS) entry which is preliminary data.</text>
</comment>
<comment type="cofactor">
    <cofactor evidence="1">
        <name>Mg(2+)</name>
        <dbReference type="ChEBI" id="CHEBI:18420"/>
    </cofactor>
</comment>
<keyword evidence="8" id="KW-0456">Lyase</keyword>
<name>A0ABD6EIN0_9BILA</name>
<dbReference type="Gene3D" id="3.30.390.10">
    <property type="entry name" value="Enolase-like, N-terminal domain"/>
    <property type="match status" value="1"/>
</dbReference>
<dbReference type="Pfam" id="PF03952">
    <property type="entry name" value="Enolase_N"/>
    <property type="match status" value="1"/>
</dbReference>
<dbReference type="InterPro" id="IPR020810">
    <property type="entry name" value="Enolase_C"/>
</dbReference>